<dbReference type="PRINTS" id="PR00024">
    <property type="entry name" value="HOMEOBOX"/>
</dbReference>
<dbReference type="GO" id="GO:0000981">
    <property type="term" value="F:DNA-binding transcription factor activity, RNA polymerase II-specific"/>
    <property type="evidence" value="ECO:0007669"/>
    <property type="project" value="InterPro"/>
</dbReference>
<evidence type="ECO:0000256" key="7">
    <source>
        <dbReference type="SAM" id="MobiDB-lite"/>
    </source>
</evidence>
<dbReference type="Proteomes" id="UP000887567">
    <property type="component" value="Unplaced"/>
</dbReference>
<dbReference type="CDD" id="cd00086">
    <property type="entry name" value="homeodomain"/>
    <property type="match status" value="1"/>
</dbReference>
<reference evidence="9" key="1">
    <citation type="submission" date="2022-11" db="UniProtKB">
        <authorList>
            <consortium name="EnsemblMetazoa"/>
        </authorList>
    </citation>
    <scope>IDENTIFICATION</scope>
</reference>
<dbReference type="PROSITE" id="PS00027">
    <property type="entry name" value="HOMEOBOX_1"/>
    <property type="match status" value="1"/>
</dbReference>
<keyword evidence="4 5" id="KW-0539">Nucleus</keyword>
<dbReference type="PROSITE" id="PS50071">
    <property type="entry name" value="HOMEOBOX_2"/>
    <property type="match status" value="1"/>
</dbReference>
<keyword evidence="10" id="KW-1185">Reference proteome</keyword>
<evidence type="ECO:0000256" key="2">
    <source>
        <dbReference type="ARBA" id="ARBA00023125"/>
    </source>
</evidence>
<evidence type="ECO:0000256" key="5">
    <source>
        <dbReference type="PROSITE-ProRule" id="PRU00108"/>
    </source>
</evidence>
<dbReference type="Pfam" id="PF00046">
    <property type="entry name" value="Homeodomain"/>
    <property type="match status" value="1"/>
</dbReference>
<evidence type="ECO:0000256" key="1">
    <source>
        <dbReference type="ARBA" id="ARBA00004123"/>
    </source>
</evidence>
<keyword evidence="2 5" id="KW-0238">DNA-binding</keyword>
<dbReference type="InterPro" id="IPR009057">
    <property type="entry name" value="Homeodomain-like_sf"/>
</dbReference>
<dbReference type="RefSeq" id="XP_020911512.2">
    <property type="nucleotide sequence ID" value="XM_021055853.2"/>
</dbReference>
<proteinExistence type="predicted"/>
<organism evidence="9 10">
    <name type="scientific">Exaiptasia diaphana</name>
    <name type="common">Tropical sea anemone</name>
    <name type="synonym">Aiptasia pulchella</name>
    <dbReference type="NCBI Taxonomy" id="2652724"/>
    <lineage>
        <taxon>Eukaryota</taxon>
        <taxon>Metazoa</taxon>
        <taxon>Cnidaria</taxon>
        <taxon>Anthozoa</taxon>
        <taxon>Hexacorallia</taxon>
        <taxon>Actiniaria</taxon>
        <taxon>Aiptasiidae</taxon>
        <taxon>Exaiptasia</taxon>
    </lineage>
</organism>
<protein>
    <recommendedName>
        <fullName evidence="8">Homeobox domain-containing protein</fullName>
    </recommendedName>
</protein>
<dbReference type="AlphaFoldDB" id="A0A913XXW4"/>
<dbReference type="GeneID" id="110249270"/>
<dbReference type="GO" id="GO:0030154">
    <property type="term" value="P:cell differentiation"/>
    <property type="evidence" value="ECO:0007669"/>
    <property type="project" value="TreeGrafter"/>
</dbReference>
<dbReference type="GO" id="GO:0000978">
    <property type="term" value="F:RNA polymerase II cis-regulatory region sequence-specific DNA binding"/>
    <property type="evidence" value="ECO:0007669"/>
    <property type="project" value="TreeGrafter"/>
</dbReference>
<evidence type="ECO:0000256" key="6">
    <source>
        <dbReference type="RuleBase" id="RU000682"/>
    </source>
</evidence>
<dbReference type="Gene3D" id="1.10.10.60">
    <property type="entry name" value="Homeodomain-like"/>
    <property type="match status" value="1"/>
</dbReference>
<feature type="domain" description="Homeobox" evidence="8">
    <location>
        <begin position="84"/>
        <end position="144"/>
    </location>
</feature>
<evidence type="ECO:0000256" key="4">
    <source>
        <dbReference type="ARBA" id="ARBA00023242"/>
    </source>
</evidence>
<dbReference type="InterPro" id="IPR020479">
    <property type="entry name" value="HD_metazoa"/>
</dbReference>
<dbReference type="InterPro" id="IPR017970">
    <property type="entry name" value="Homeobox_CS"/>
</dbReference>
<accession>A0A913XXW4</accession>
<feature type="region of interest" description="Disordered" evidence="7">
    <location>
        <begin position="58"/>
        <end position="77"/>
    </location>
</feature>
<name>A0A913XXW4_EXADI</name>
<dbReference type="OrthoDB" id="6159439at2759"/>
<evidence type="ECO:0000313" key="9">
    <source>
        <dbReference type="EnsemblMetazoa" id="XP_020911512.2"/>
    </source>
</evidence>
<sequence>MASFSISAILGKDLGKRKSVETCESMDNCHNSTVIRQDDNQCRLGDGALGGEKCQLEEETETEQSASEQDVDDDSTYEHKTLLTKSRRRRTAFTSSQLKSLEEKFQEKKYLTISERNSLAKAMHLTDTQVKTWFQNRRTKWKKQMAPEYEATIRNEEINAYHCSLPFYTAEHSLPYLPSPHAGYFGMYPSLNFYPSSNLRVVYSNMSLYPY</sequence>
<dbReference type="EnsemblMetazoa" id="XM_021055853.2">
    <property type="protein sequence ID" value="XP_020911512.2"/>
    <property type="gene ID" value="LOC110249270"/>
</dbReference>
<comment type="subcellular location">
    <subcellularLocation>
        <location evidence="1 5 6">Nucleus</location>
    </subcellularLocation>
</comment>
<dbReference type="GO" id="GO:0005634">
    <property type="term" value="C:nucleus"/>
    <property type="evidence" value="ECO:0007669"/>
    <property type="project" value="UniProtKB-SubCell"/>
</dbReference>
<keyword evidence="3 5" id="KW-0371">Homeobox</keyword>
<evidence type="ECO:0000256" key="3">
    <source>
        <dbReference type="ARBA" id="ARBA00023155"/>
    </source>
</evidence>
<dbReference type="PANTHER" id="PTHR24340:SF37">
    <property type="entry name" value="HOMEOBOX PROTEIN SLOU"/>
    <property type="match status" value="1"/>
</dbReference>
<dbReference type="OMA" id="VETCESM"/>
<feature type="DNA-binding region" description="Homeobox" evidence="5">
    <location>
        <begin position="86"/>
        <end position="145"/>
    </location>
</feature>
<dbReference type="SMART" id="SM00389">
    <property type="entry name" value="HOX"/>
    <property type="match status" value="1"/>
</dbReference>
<dbReference type="InterPro" id="IPR050394">
    <property type="entry name" value="Homeobox_NK-like"/>
</dbReference>
<evidence type="ECO:0000313" key="10">
    <source>
        <dbReference type="Proteomes" id="UP000887567"/>
    </source>
</evidence>
<dbReference type="InterPro" id="IPR001356">
    <property type="entry name" value="HD"/>
</dbReference>
<dbReference type="KEGG" id="epa:110249270"/>
<evidence type="ECO:0000259" key="8">
    <source>
        <dbReference type="PROSITE" id="PS50071"/>
    </source>
</evidence>
<dbReference type="PANTHER" id="PTHR24340">
    <property type="entry name" value="HOMEOBOX PROTEIN NKX"/>
    <property type="match status" value="1"/>
</dbReference>
<dbReference type="SUPFAM" id="SSF46689">
    <property type="entry name" value="Homeodomain-like"/>
    <property type="match status" value="1"/>
</dbReference>